<gene>
    <name evidence="2" type="ORF">BLA60_11445</name>
</gene>
<dbReference type="SUPFAM" id="SSF51735">
    <property type="entry name" value="NAD(P)-binding Rossmann-fold domains"/>
    <property type="match status" value="1"/>
</dbReference>
<dbReference type="Gene3D" id="3.90.180.10">
    <property type="entry name" value="Medium-chain alcohol dehydrogenases, catalytic domain"/>
    <property type="match status" value="1"/>
</dbReference>
<dbReference type="InterPro" id="IPR051397">
    <property type="entry name" value="Zn-ADH-like_protein"/>
</dbReference>
<dbReference type="SUPFAM" id="SSF50129">
    <property type="entry name" value="GroES-like"/>
    <property type="match status" value="1"/>
</dbReference>
<dbReference type="PANTHER" id="PTHR43677">
    <property type="entry name" value="SHORT-CHAIN DEHYDROGENASE/REDUCTASE"/>
    <property type="match status" value="1"/>
</dbReference>
<organism evidence="2 3">
    <name type="scientific">Actinophytocola xinjiangensis</name>
    <dbReference type="NCBI Taxonomy" id="485602"/>
    <lineage>
        <taxon>Bacteria</taxon>
        <taxon>Bacillati</taxon>
        <taxon>Actinomycetota</taxon>
        <taxon>Actinomycetes</taxon>
        <taxon>Pseudonocardiales</taxon>
        <taxon>Pseudonocardiaceae</taxon>
    </lineage>
</organism>
<name>A0A7Z0WNE9_9PSEU</name>
<sequence length="318" mass="33020">MRAWRVHELGDPDHVLVLEDDVPDPVPGPGEVLVDVEAAALNFSDVLLCRGRYQERPPLPFVPGFEVAGRVAGTGERVVGLCRLPAGGLAQRTVLADPLPVPDTMSATDAAAMSVTYLTAHLALHRRARLAPGETVLVHAGAGGVGSATIQLAKAAGARVVATAGGADKVALCRELGADLALDHREGDFVDPVREFTGGRGADVIVDPVGGDTFDRSRRAVAFEGRILVVGFGGGRVAELPTNHALVKTYAVLGLNLGGYRTHAPDALAHAHAAVLDEYARGTVSPLVSEVLTLEQVPDGLARLHGRGTVGKLVVALS</sequence>
<protein>
    <submittedName>
        <fullName evidence="2">Alcohol dehydrogenase</fullName>
    </submittedName>
</protein>
<dbReference type="InterPro" id="IPR011032">
    <property type="entry name" value="GroES-like_sf"/>
</dbReference>
<dbReference type="PROSITE" id="PS01162">
    <property type="entry name" value="QOR_ZETA_CRYSTAL"/>
    <property type="match status" value="1"/>
</dbReference>
<dbReference type="PANTHER" id="PTHR43677:SF4">
    <property type="entry name" value="QUINONE OXIDOREDUCTASE-LIKE PROTEIN 2"/>
    <property type="match status" value="1"/>
</dbReference>
<feature type="domain" description="Enoyl reductase (ER)" evidence="1">
    <location>
        <begin position="10"/>
        <end position="315"/>
    </location>
</feature>
<dbReference type="GO" id="GO:0016491">
    <property type="term" value="F:oxidoreductase activity"/>
    <property type="evidence" value="ECO:0007669"/>
    <property type="project" value="InterPro"/>
</dbReference>
<dbReference type="InterPro" id="IPR002364">
    <property type="entry name" value="Quin_OxRdtase/zeta-crystal_CS"/>
</dbReference>
<dbReference type="InterPro" id="IPR036291">
    <property type="entry name" value="NAD(P)-bd_dom_sf"/>
</dbReference>
<dbReference type="RefSeq" id="WP_075132797.1">
    <property type="nucleotide sequence ID" value="NZ_MSIF01000004.1"/>
</dbReference>
<dbReference type="InterPro" id="IPR020843">
    <property type="entry name" value="ER"/>
</dbReference>
<dbReference type="InterPro" id="IPR013154">
    <property type="entry name" value="ADH-like_N"/>
</dbReference>
<dbReference type="AlphaFoldDB" id="A0A7Z0WNE9"/>
<comment type="caution">
    <text evidence="2">The sequence shown here is derived from an EMBL/GenBank/DDBJ whole genome shotgun (WGS) entry which is preliminary data.</text>
</comment>
<evidence type="ECO:0000313" key="2">
    <source>
        <dbReference type="EMBL" id="OLF11562.1"/>
    </source>
</evidence>
<dbReference type="Gene3D" id="3.40.50.720">
    <property type="entry name" value="NAD(P)-binding Rossmann-like Domain"/>
    <property type="match status" value="1"/>
</dbReference>
<dbReference type="OrthoDB" id="4190732at2"/>
<dbReference type="SMART" id="SM00829">
    <property type="entry name" value="PKS_ER"/>
    <property type="match status" value="1"/>
</dbReference>
<dbReference type="InterPro" id="IPR013149">
    <property type="entry name" value="ADH-like_C"/>
</dbReference>
<dbReference type="Pfam" id="PF00107">
    <property type="entry name" value="ADH_zinc_N"/>
    <property type="match status" value="1"/>
</dbReference>
<evidence type="ECO:0000313" key="3">
    <source>
        <dbReference type="Proteomes" id="UP000185696"/>
    </source>
</evidence>
<accession>A0A7Z0WNE9</accession>
<proteinExistence type="predicted"/>
<dbReference type="Pfam" id="PF08240">
    <property type="entry name" value="ADH_N"/>
    <property type="match status" value="1"/>
</dbReference>
<dbReference type="CDD" id="cd08241">
    <property type="entry name" value="QOR1"/>
    <property type="match status" value="1"/>
</dbReference>
<dbReference type="EMBL" id="MSIF01000004">
    <property type="protein sequence ID" value="OLF11562.1"/>
    <property type="molecule type" value="Genomic_DNA"/>
</dbReference>
<dbReference type="Proteomes" id="UP000185696">
    <property type="component" value="Unassembled WGS sequence"/>
</dbReference>
<dbReference type="GO" id="GO:0008270">
    <property type="term" value="F:zinc ion binding"/>
    <property type="evidence" value="ECO:0007669"/>
    <property type="project" value="InterPro"/>
</dbReference>
<keyword evidence="3" id="KW-1185">Reference proteome</keyword>
<reference evidence="2 3" key="1">
    <citation type="submission" date="2016-12" db="EMBL/GenBank/DDBJ databases">
        <title>The draft genome sequence of Actinophytocola xinjiangensis.</title>
        <authorList>
            <person name="Wang W."/>
            <person name="Yuan L."/>
        </authorList>
    </citation>
    <scope>NUCLEOTIDE SEQUENCE [LARGE SCALE GENOMIC DNA]</scope>
    <source>
        <strain evidence="2 3">CGMCC 4.4663</strain>
    </source>
</reference>
<evidence type="ECO:0000259" key="1">
    <source>
        <dbReference type="SMART" id="SM00829"/>
    </source>
</evidence>